<keyword evidence="3" id="KW-1185">Reference proteome</keyword>
<accession>A7I3A7</accession>
<dbReference type="KEGG" id="cha:CHAB381_1462"/>
<organism evidence="2 3">
    <name type="scientific">Campylobacter hominis (strain ATCC BAA-381 / DSM 21671 / CCUG 45161 / LMG 19568 / NCTC 13146 / CH001A)</name>
    <dbReference type="NCBI Taxonomy" id="360107"/>
    <lineage>
        <taxon>Bacteria</taxon>
        <taxon>Pseudomonadati</taxon>
        <taxon>Campylobacterota</taxon>
        <taxon>Epsilonproteobacteria</taxon>
        <taxon>Campylobacterales</taxon>
        <taxon>Campylobacteraceae</taxon>
        <taxon>Campylobacter</taxon>
    </lineage>
</organism>
<dbReference type="Proteomes" id="UP000002407">
    <property type="component" value="Chromosome"/>
</dbReference>
<dbReference type="HOGENOM" id="CLU_3005492_0_0_7"/>
<keyword evidence="1" id="KW-1133">Transmembrane helix</keyword>
<feature type="transmembrane region" description="Helical" evidence="1">
    <location>
        <begin position="6"/>
        <end position="33"/>
    </location>
</feature>
<protein>
    <submittedName>
        <fullName evidence="2">Uncharacterized protein</fullName>
    </submittedName>
</protein>
<evidence type="ECO:0000256" key="1">
    <source>
        <dbReference type="SAM" id="Phobius"/>
    </source>
</evidence>
<keyword evidence="1" id="KW-0812">Transmembrane</keyword>
<evidence type="ECO:0000313" key="3">
    <source>
        <dbReference type="Proteomes" id="UP000002407"/>
    </source>
</evidence>
<dbReference type="RefSeq" id="WP_012109302.1">
    <property type="nucleotide sequence ID" value="NC_009714.1"/>
</dbReference>
<gene>
    <name evidence="2" type="ordered locus">CHAB381_1462</name>
</gene>
<dbReference type="AlphaFoldDB" id="A7I3A7"/>
<dbReference type="STRING" id="360107.CHAB381_1462"/>
<name>A7I3A7_CAMHC</name>
<sequence length="56" mass="6542">MLVEIIVFLCVFVLVTASIITVFITLAVIFYVSDKIIDFMEKRARDKKKVENEKFN</sequence>
<proteinExistence type="predicted"/>
<keyword evidence="1" id="KW-0472">Membrane</keyword>
<dbReference type="EMBL" id="CP000776">
    <property type="protein sequence ID" value="ABS51269.1"/>
    <property type="molecule type" value="Genomic_DNA"/>
</dbReference>
<reference evidence="3" key="1">
    <citation type="submission" date="2007-07" db="EMBL/GenBank/DDBJ databases">
        <title>Complete genome sequence of Campylobacter hominis ATCC BAA-381, a commensal isolated from the human gastrointestinal tract.</title>
        <authorList>
            <person name="Fouts D.E."/>
            <person name="Mongodin E.F."/>
            <person name="Puiu D."/>
            <person name="Sebastian Y."/>
            <person name="Miller W.G."/>
            <person name="Mandrell R.E."/>
            <person name="Nelson K.E."/>
        </authorList>
    </citation>
    <scope>NUCLEOTIDE SEQUENCE [LARGE SCALE GENOMIC DNA]</scope>
    <source>
        <strain evidence="3">ATCC BAA-381 / LMG 19568 / NCTC 13146 / CH001A</strain>
    </source>
</reference>
<evidence type="ECO:0000313" key="2">
    <source>
        <dbReference type="EMBL" id="ABS51269.1"/>
    </source>
</evidence>